<evidence type="ECO:0000313" key="1">
    <source>
        <dbReference type="EMBL" id="KAI5065882.1"/>
    </source>
</evidence>
<reference evidence="1" key="1">
    <citation type="submission" date="2021-01" db="EMBL/GenBank/DDBJ databases">
        <title>Adiantum capillus-veneris genome.</title>
        <authorList>
            <person name="Fang Y."/>
            <person name="Liao Q."/>
        </authorList>
    </citation>
    <scope>NUCLEOTIDE SEQUENCE</scope>
    <source>
        <strain evidence="1">H3</strain>
        <tissue evidence="1">Leaf</tissue>
    </source>
</reference>
<gene>
    <name evidence="1" type="ORF">GOP47_0018506</name>
</gene>
<name>A0A9D4UDT2_ADICA</name>
<dbReference type="EMBL" id="JABFUD020000018">
    <property type="protein sequence ID" value="KAI5065882.1"/>
    <property type="molecule type" value="Genomic_DNA"/>
</dbReference>
<organism evidence="1 2">
    <name type="scientific">Adiantum capillus-veneris</name>
    <name type="common">Maidenhair fern</name>
    <dbReference type="NCBI Taxonomy" id="13818"/>
    <lineage>
        <taxon>Eukaryota</taxon>
        <taxon>Viridiplantae</taxon>
        <taxon>Streptophyta</taxon>
        <taxon>Embryophyta</taxon>
        <taxon>Tracheophyta</taxon>
        <taxon>Polypodiopsida</taxon>
        <taxon>Polypodiidae</taxon>
        <taxon>Polypodiales</taxon>
        <taxon>Pteridineae</taxon>
        <taxon>Pteridaceae</taxon>
        <taxon>Vittarioideae</taxon>
        <taxon>Adiantum</taxon>
    </lineage>
</organism>
<accession>A0A9D4UDT2</accession>
<protein>
    <submittedName>
        <fullName evidence="1">Uncharacterized protein</fullName>
    </submittedName>
</protein>
<sequence length="61" mass="6270">MEGDKSPSGGKYGCNWSASAGLMAIIDCKARAEAVTDGWVATACCCTTTRQGRGVDGRLKG</sequence>
<keyword evidence="2" id="KW-1185">Reference proteome</keyword>
<dbReference type="Proteomes" id="UP000886520">
    <property type="component" value="Chromosome 18"/>
</dbReference>
<comment type="caution">
    <text evidence="1">The sequence shown here is derived from an EMBL/GenBank/DDBJ whole genome shotgun (WGS) entry which is preliminary data.</text>
</comment>
<evidence type="ECO:0000313" key="2">
    <source>
        <dbReference type="Proteomes" id="UP000886520"/>
    </source>
</evidence>
<proteinExistence type="predicted"/>
<dbReference type="AlphaFoldDB" id="A0A9D4UDT2"/>